<keyword evidence="1" id="KW-0732">Signal</keyword>
<sequence length="489" mass="54682">MNRAKRIHLLHTNDLHSHFEAMPRVHRVLHELQQRLEDSGETVIPVDLGDHMDRFSVETEGTQGLANRAVMEAAGYQLITLGNNELLTFSKEELHRLYIDAPFEVLATNVADADGGRPSWIQTESIREVQGFRIGFLGVTIPFQNFYRLLGWHVSDPFEELTLAVPRLRKKADAVVILSHLGLGNDRRLAEEIPGIDVIMGSHTHHLLEVPERVGGTLIAAAGKFGGHVGHVVLEPKEKADGLERVEAGCVAAAGAAPDRGLVEKIRSFRDQAEHTLSQPLFTLDQSLPISWYEESPLGNFLADGLLDWVPDAECAMVNAGQLLEGLKAGPVTRGKLHRICPHPINPAQMVLTGEQIRGILEETLIRENQDQEIRGFGFRGKKLGVLNLAGMTVEYRPEAPPGKRLIQVRIDGGRLVPEKEYQVATIDMFTFGVGYREFRRGDHQKYFLPEFLRDVLAHHLQQPGAVERCHQVRWHRRSEKQPPGMSCS</sequence>
<dbReference type="PANTHER" id="PTHR11575:SF23">
    <property type="entry name" value="5-NUCLEOTIDASE FAMILY PROTEIN"/>
    <property type="match status" value="1"/>
</dbReference>
<dbReference type="AlphaFoldDB" id="A0A1G6QJ01"/>
<evidence type="ECO:0000256" key="2">
    <source>
        <dbReference type="RuleBase" id="RU362119"/>
    </source>
</evidence>
<dbReference type="PROSITE" id="PS00785">
    <property type="entry name" value="5_NUCLEOTIDASE_1"/>
    <property type="match status" value="1"/>
</dbReference>
<dbReference type="InterPro" id="IPR006146">
    <property type="entry name" value="5'-Nucleotdase_CS"/>
</dbReference>
<keyword evidence="2" id="KW-0547">Nucleotide-binding</keyword>
<protein>
    <submittedName>
        <fullName evidence="5">2',3'-cyclic-nucleotide 2'-phosphodiesterase/5'-or 3'-nucleotidase, 5'-nucleotidase family</fullName>
    </submittedName>
</protein>
<evidence type="ECO:0000313" key="5">
    <source>
        <dbReference type="EMBL" id="SDC92303.1"/>
    </source>
</evidence>
<dbReference type="Pfam" id="PF00149">
    <property type="entry name" value="Metallophos"/>
    <property type="match status" value="1"/>
</dbReference>
<feature type="domain" description="Calcineurin-like phosphoesterase" evidence="3">
    <location>
        <begin position="8"/>
        <end position="206"/>
    </location>
</feature>
<evidence type="ECO:0000259" key="4">
    <source>
        <dbReference type="Pfam" id="PF02872"/>
    </source>
</evidence>
<gene>
    <name evidence="5" type="ORF">SAMN04488112_1228</name>
</gene>
<dbReference type="STRING" id="1236220.SAMN04488112_1228"/>
<evidence type="ECO:0000259" key="3">
    <source>
        <dbReference type="Pfam" id="PF00149"/>
    </source>
</evidence>
<evidence type="ECO:0000313" key="6">
    <source>
        <dbReference type="Proteomes" id="UP000199387"/>
    </source>
</evidence>
<dbReference type="PRINTS" id="PR01607">
    <property type="entry name" value="APYRASEFAMLY"/>
</dbReference>
<dbReference type="PANTHER" id="PTHR11575">
    <property type="entry name" value="5'-NUCLEOTIDASE-RELATED"/>
    <property type="match status" value="1"/>
</dbReference>
<dbReference type="CDD" id="cd00845">
    <property type="entry name" value="MPP_UshA_N_like"/>
    <property type="match status" value="1"/>
</dbReference>
<dbReference type="Proteomes" id="UP000199387">
    <property type="component" value="Unassembled WGS sequence"/>
</dbReference>
<dbReference type="SUPFAM" id="SSF56300">
    <property type="entry name" value="Metallo-dependent phosphatases"/>
    <property type="match status" value="1"/>
</dbReference>
<dbReference type="InterPro" id="IPR004843">
    <property type="entry name" value="Calcineurin-like_PHP"/>
</dbReference>
<dbReference type="EMBL" id="FMZA01000022">
    <property type="protein sequence ID" value="SDC92303.1"/>
    <property type="molecule type" value="Genomic_DNA"/>
</dbReference>
<dbReference type="Gene3D" id="3.60.21.10">
    <property type="match status" value="1"/>
</dbReference>
<dbReference type="InterPro" id="IPR029052">
    <property type="entry name" value="Metallo-depent_PP-like"/>
</dbReference>
<dbReference type="RefSeq" id="WP_176758003.1">
    <property type="nucleotide sequence ID" value="NZ_FMZA01000022.1"/>
</dbReference>
<comment type="similarity">
    <text evidence="2">Belongs to the 5'-nucleotidase family.</text>
</comment>
<keyword evidence="2" id="KW-0378">Hydrolase</keyword>
<dbReference type="InterPro" id="IPR006179">
    <property type="entry name" value="5_nucleotidase/apyrase"/>
</dbReference>
<dbReference type="SUPFAM" id="SSF55816">
    <property type="entry name" value="5'-nucleotidase (syn. UDP-sugar hydrolase), C-terminal domain"/>
    <property type="match status" value="1"/>
</dbReference>
<dbReference type="Gene3D" id="3.90.780.10">
    <property type="entry name" value="5'-Nucleotidase, C-terminal domain"/>
    <property type="match status" value="1"/>
</dbReference>
<dbReference type="GO" id="GO:0009166">
    <property type="term" value="P:nucleotide catabolic process"/>
    <property type="evidence" value="ECO:0007669"/>
    <property type="project" value="InterPro"/>
</dbReference>
<keyword evidence="6" id="KW-1185">Reference proteome</keyword>
<proteinExistence type="inferred from homology"/>
<dbReference type="GO" id="GO:0008253">
    <property type="term" value="F:5'-nucleotidase activity"/>
    <property type="evidence" value="ECO:0007669"/>
    <property type="project" value="TreeGrafter"/>
</dbReference>
<name>A0A1G6QJ01_9BACL</name>
<evidence type="ECO:0000256" key="1">
    <source>
        <dbReference type="ARBA" id="ARBA00022729"/>
    </source>
</evidence>
<dbReference type="Pfam" id="PF02872">
    <property type="entry name" value="5_nucleotid_C"/>
    <property type="match status" value="1"/>
</dbReference>
<dbReference type="GO" id="GO:0046872">
    <property type="term" value="F:metal ion binding"/>
    <property type="evidence" value="ECO:0007669"/>
    <property type="project" value="InterPro"/>
</dbReference>
<dbReference type="GO" id="GO:0030288">
    <property type="term" value="C:outer membrane-bounded periplasmic space"/>
    <property type="evidence" value="ECO:0007669"/>
    <property type="project" value="TreeGrafter"/>
</dbReference>
<dbReference type="InterPro" id="IPR036907">
    <property type="entry name" value="5'-Nucleotdase_C_sf"/>
</dbReference>
<accession>A0A1G6QJ01</accession>
<reference evidence="5 6" key="1">
    <citation type="submission" date="2016-10" db="EMBL/GenBank/DDBJ databases">
        <authorList>
            <person name="de Groot N.N."/>
        </authorList>
    </citation>
    <scope>NUCLEOTIDE SEQUENCE [LARGE SCALE GENOMIC DNA]</scope>
    <source>
        <strain evidence="5 6">DSM 45514</strain>
    </source>
</reference>
<dbReference type="InterPro" id="IPR008334">
    <property type="entry name" value="5'-Nucleotdase_C"/>
</dbReference>
<dbReference type="GO" id="GO:0008768">
    <property type="term" value="F:UDP-sugar diphosphatase activity"/>
    <property type="evidence" value="ECO:0007669"/>
    <property type="project" value="TreeGrafter"/>
</dbReference>
<feature type="domain" description="5'-Nucleotidase C-terminal" evidence="4">
    <location>
        <begin position="291"/>
        <end position="429"/>
    </location>
</feature>
<organism evidence="5 6">
    <name type="scientific">Melghirimyces thermohalophilus</name>
    <dbReference type="NCBI Taxonomy" id="1236220"/>
    <lineage>
        <taxon>Bacteria</taxon>
        <taxon>Bacillati</taxon>
        <taxon>Bacillota</taxon>
        <taxon>Bacilli</taxon>
        <taxon>Bacillales</taxon>
        <taxon>Thermoactinomycetaceae</taxon>
        <taxon>Melghirimyces</taxon>
    </lineage>
</organism>
<dbReference type="GO" id="GO:0000166">
    <property type="term" value="F:nucleotide binding"/>
    <property type="evidence" value="ECO:0007669"/>
    <property type="project" value="UniProtKB-KW"/>
</dbReference>